<accession>A0A2P2K6M4</accession>
<organism evidence="1">
    <name type="scientific">Rhizophora mucronata</name>
    <name type="common">Asiatic mangrove</name>
    <dbReference type="NCBI Taxonomy" id="61149"/>
    <lineage>
        <taxon>Eukaryota</taxon>
        <taxon>Viridiplantae</taxon>
        <taxon>Streptophyta</taxon>
        <taxon>Embryophyta</taxon>
        <taxon>Tracheophyta</taxon>
        <taxon>Spermatophyta</taxon>
        <taxon>Magnoliopsida</taxon>
        <taxon>eudicotyledons</taxon>
        <taxon>Gunneridae</taxon>
        <taxon>Pentapetalae</taxon>
        <taxon>rosids</taxon>
        <taxon>fabids</taxon>
        <taxon>Malpighiales</taxon>
        <taxon>Rhizophoraceae</taxon>
        <taxon>Rhizophora</taxon>
    </lineage>
</organism>
<reference evidence="1" key="1">
    <citation type="submission" date="2018-02" db="EMBL/GenBank/DDBJ databases">
        <title>Rhizophora mucronata_Transcriptome.</title>
        <authorList>
            <person name="Meera S.P."/>
            <person name="Sreeshan A."/>
            <person name="Augustine A."/>
        </authorList>
    </citation>
    <scope>NUCLEOTIDE SEQUENCE</scope>
    <source>
        <tissue evidence="1">Leaf</tissue>
    </source>
</reference>
<name>A0A2P2K6M4_RHIMU</name>
<dbReference type="EMBL" id="GGEC01020894">
    <property type="protein sequence ID" value="MBX01378.1"/>
    <property type="molecule type" value="Transcribed_RNA"/>
</dbReference>
<sequence length="20" mass="2434">MFLSLKVASFHFVFYSFYSL</sequence>
<dbReference type="AlphaFoldDB" id="A0A2P2K6M4"/>
<evidence type="ECO:0000313" key="1">
    <source>
        <dbReference type="EMBL" id="MBX01378.1"/>
    </source>
</evidence>
<protein>
    <submittedName>
        <fullName evidence="1">Uncharacterized protein</fullName>
    </submittedName>
</protein>
<proteinExistence type="predicted"/>